<dbReference type="InterPro" id="IPR010492">
    <property type="entry name" value="GINS_Psf3"/>
</dbReference>
<dbReference type="GO" id="GO:1902975">
    <property type="term" value="P:mitotic DNA replication initiation"/>
    <property type="evidence" value="ECO:0007669"/>
    <property type="project" value="TreeGrafter"/>
</dbReference>
<dbReference type="GO" id="GO:0000811">
    <property type="term" value="C:GINS complex"/>
    <property type="evidence" value="ECO:0007669"/>
    <property type="project" value="TreeGrafter"/>
</dbReference>
<dbReference type="PANTHER" id="PTHR22768:SF0">
    <property type="entry name" value="DNA REPLICATION COMPLEX GINS PROTEIN PSF3"/>
    <property type="match status" value="1"/>
</dbReference>
<evidence type="ECO:0000256" key="4">
    <source>
        <dbReference type="ARBA" id="ARBA00023242"/>
    </source>
</evidence>
<evidence type="ECO:0000256" key="1">
    <source>
        <dbReference type="ARBA" id="ARBA00004123"/>
    </source>
</evidence>
<protein>
    <recommendedName>
        <fullName evidence="5">GINS subunit domain-containing protein</fullName>
    </recommendedName>
</protein>
<dbReference type="Proteomes" id="UP001230188">
    <property type="component" value="Unassembled WGS sequence"/>
</dbReference>
<dbReference type="SUPFAM" id="SSF160059">
    <property type="entry name" value="PriA/YqbF domain"/>
    <property type="match status" value="1"/>
</dbReference>
<dbReference type="Gene3D" id="1.20.58.2050">
    <property type="match status" value="1"/>
</dbReference>
<reference evidence="6" key="1">
    <citation type="submission" date="2023-01" db="EMBL/GenBank/DDBJ databases">
        <title>Metagenome sequencing of chrysophaentin producing Chrysophaeum taylorii.</title>
        <authorList>
            <person name="Davison J."/>
            <person name="Bewley C."/>
        </authorList>
    </citation>
    <scope>NUCLEOTIDE SEQUENCE</scope>
    <source>
        <strain evidence="6">NIES-1699</strain>
    </source>
</reference>
<dbReference type="PANTHER" id="PTHR22768">
    <property type="entry name" value="DNA REPLICATION COMPLEX GINS PROTEIN PSF3"/>
    <property type="match status" value="1"/>
</dbReference>
<evidence type="ECO:0000256" key="3">
    <source>
        <dbReference type="ARBA" id="ARBA00022705"/>
    </source>
</evidence>
<keyword evidence="7" id="KW-1185">Reference proteome</keyword>
<comment type="similarity">
    <text evidence="2">Belongs to the GINS3/PSF3 family.</text>
</comment>
<feature type="domain" description="GINS subunit" evidence="5">
    <location>
        <begin position="53"/>
        <end position="142"/>
    </location>
</feature>
<evidence type="ECO:0000256" key="2">
    <source>
        <dbReference type="ARBA" id="ARBA00006343"/>
    </source>
</evidence>
<evidence type="ECO:0000313" key="6">
    <source>
        <dbReference type="EMBL" id="KAJ8612271.1"/>
    </source>
</evidence>
<dbReference type="CDD" id="cd11713">
    <property type="entry name" value="GINS_A_psf3"/>
    <property type="match status" value="1"/>
</dbReference>
<dbReference type="InterPro" id="IPR036224">
    <property type="entry name" value="GINS_bundle-like_dom_sf"/>
</dbReference>
<dbReference type="InterPro" id="IPR021151">
    <property type="entry name" value="GINS_A"/>
</dbReference>
<dbReference type="AlphaFoldDB" id="A0AAD7UM77"/>
<keyword evidence="4" id="KW-0539">Nucleus</keyword>
<name>A0AAD7UM77_9STRA</name>
<accession>A0AAD7UM77</accession>
<dbReference type="Pfam" id="PF05916">
    <property type="entry name" value="Sld5"/>
    <property type="match status" value="1"/>
</dbReference>
<gene>
    <name evidence="6" type="ORF">CTAYLR_002936</name>
</gene>
<dbReference type="InterPro" id="IPR038437">
    <property type="entry name" value="GINS_Psf3_sf"/>
</dbReference>
<dbReference type="SUPFAM" id="SSF158573">
    <property type="entry name" value="GINS helical bundle-like"/>
    <property type="match status" value="1"/>
</dbReference>
<sequence length="166" mass="18976">MDIDELLAEEEIVPCTLLVDGVNIPLWLAKNLSEKNMVRVELPPQYGEAARDKLLDGGVSVNLRAMGEYYYTVGREIAILRRDDDLRKFLLKTLSGPRYEKILDWSRSSARADASDLLDILTEEERELFYAGFHAHNHHLAWKARKMVRLQTSEVFAAEAKARKSS</sequence>
<evidence type="ECO:0000313" key="7">
    <source>
        <dbReference type="Proteomes" id="UP001230188"/>
    </source>
</evidence>
<evidence type="ECO:0000259" key="5">
    <source>
        <dbReference type="Pfam" id="PF05916"/>
    </source>
</evidence>
<proteinExistence type="inferred from homology"/>
<comment type="caution">
    <text evidence="6">The sequence shown here is derived from an EMBL/GenBank/DDBJ whole genome shotgun (WGS) entry which is preliminary data.</text>
</comment>
<comment type="subcellular location">
    <subcellularLocation>
        <location evidence="1">Nucleus</location>
    </subcellularLocation>
</comment>
<keyword evidence="3" id="KW-0235">DNA replication</keyword>
<dbReference type="EMBL" id="JAQMWT010000055">
    <property type="protein sequence ID" value="KAJ8612271.1"/>
    <property type="molecule type" value="Genomic_DNA"/>
</dbReference>
<organism evidence="6 7">
    <name type="scientific">Chrysophaeum taylorii</name>
    <dbReference type="NCBI Taxonomy" id="2483200"/>
    <lineage>
        <taxon>Eukaryota</taxon>
        <taxon>Sar</taxon>
        <taxon>Stramenopiles</taxon>
        <taxon>Ochrophyta</taxon>
        <taxon>Pelagophyceae</taxon>
        <taxon>Pelagomonadales</taxon>
        <taxon>Pelagomonadaceae</taxon>
        <taxon>Chrysophaeum</taxon>
    </lineage>
</organism>